<evidence type="ECO:0000313" key="2">
    <source>
        <dbReference type="EMBL" id="MQL89186.1"/>
    </source>
</evidence>
<name>A0A843V237_COLES</name>
<organism evidence="2 3">
    <name type="scientific">Colocasia esculenta</name>
    <name type="common">Wild taro</name>
    <name type="synonym">Arum esculentum</name>
    <dbReference type="NCBI Taxonomy" id="4460"/>
    <lineage>
        <taxon>Eukaryota</taxon>
        <taxon>Viridiplantae</taxon>
        <taxon>Streptophyta</taxon>
        <taxon>Embryophyta</taxon>
        <taxon>Tracheophyta</taxon>
        <taxon>Spermatophyta</taxon>
        <taxon>Magnoliopsida</taxon>
        <taxon>Liliopsida</taxon>
        <taxon>Araceae</taxon>
        <taxon>Aroideae</taxon>
        <taxon>Colocasieae</taxon>
        <taxon>Colocasia</taxon>
    </lineage>
</organism>
<evidence type="ECO:0000256" key="1">
    <source>
        <dbReference type="SAM" id="MobiDB-lite"/>
    </source>
</evidence>
<comment type="caution">
    <text evidence="2">The sequence shown here is derived from an EMBL/GenBank/DDBJ whole genome shotgun (WGS) entry which is preliminary data.</text>
</comment>
<feature type="region of interest" description="Disordered" evidence="1">
    <location>
        <begin position="127"/>
        <end position="164"/>
    </location>
</feature>
<sequence>MRLVAKAYCGLVELCSVEAVFRCSELYPIAISALCSVRSLQFEFAFHVPSERVQPARRLRTCAKAKKTYRGLDKESLAQSRVFPMERGRDVGLYRVQIATGLTDAFRSGRDGPKGRNQVATYRRATLRPSRRTDGPRQAEPAFGVTPGVRSRPVDLSCSDRDGS</sequence>
<accession>A0A843V237</accession>
<keyword evidence="3" id="KW-1185">Reference proteome</keyword>
<reference evidence="2" key="1">
    <citation type="submission" date="2017-07" db="EMBL/GenBank/DDBJ databases">
        <title>Taro Niue Genome Assembly and Annotation.</title>
        <authorList>
            <person name="Atibalentja N."/>
            <person name="Keating K."/>
            <person name="Fields C.J."/>
        </authorList>
    </citation>
    <scope>NUCLEOTIDE SEQUENCE</scope>
    <source>
        <strain evidence="2">Niue_2</strain>
        <tissue evidence="2">Leaf</tissue>
    </source>
</reference>
<protein>
    <submittedName>
        <fullName evidence="2">Uncharacterized protein</fullName>
    </submittedName>
</protein>
<dbReference type="EMBL" id="NMUH01001125">
    <property type="protein sequence ID" value="MQL89186.1"/>
    <property type="molecule type" value="Genomic_DNA"/>
</dbReference>
<proteinExistence type="predicted"/>
<dbReference type="AlphaFoldDB" id="A0A843V237"/>
<gene>
    <name evidence="2" type="ORF">Taro_021759</name>
</gene>
<evidence type="ECO:0000313" key="3">
    <source>
        <dbReference type="Proteomes" id="UP000652761"/>
    </source>
</evidence>
<dbReference type="Proteomes" id="UP000652761">
    <property type="component" value="Unassembled WGS sequence"/>
</dbReference>